<dbReference type="AlphaFoldDB" id="A0A0C4E3K2"/>
<reference evidence="3" key="5">
    <citation type="submission" date="2015-06" db="UniProtKB">
        <authorList>
            <consortium name="EnsemblFungi"/>
        </authorList>
    </citation>
    <scope>IDENTIFICATION</scope>
    <source>
        <strain evidence="3">ATCC 64411</strain>
    </source>
</reference>
<dbReference type="EnsemblFungi" id="MAPG_07004T0">
    <property type="protein sequence ID" value="MAPG_07004T0"/>
    <property type="gene ID" value="MAPG_07004"/>
</dbReference>
<evidence type="ECO:0000313" key="2">
    <source>
        <dbReference type="EMBL" id="KLU88017.1"/>
    </source>
</evidence>
<name>A0A0C4E3K2_MAGP6</name>
<dbReference type="EMBL" id="ADBL01001680">
    <property type="status" value="NOT_ANNOTATED_CDS"/>
    <property type="molecule type" value="Genomic_DNA"/>
</dbReference>
<sequence>MNKKEEKKKNKEWSSPLMDQSRAPEYIPGIALFTHIPLCFPPPSSLDPNLRTMHAISRRATPMGPHIWFFPLLFSWFLFTSRVLPCRWLLPTPPQRQGKNKKKDQNPSTGSGHTKDA</sequence>
<protein>
    <submittedName>
        <fullName evidence="2 3">Uncharacterized protein</fullName>
    </submittedName>
</protein>
<evidence type="ECO:0000313" key="3">
    <source>
        <dbReference type="EnsemblFungi" id="MAPG_07004T0"/>
    </source>
</evidence>
<feature type="compositionally biased region" description="Polar residues" evidence="1">
    <location>
        <begin position="106"/>
        <end position="117"/>
    </location>
</feature>
<reference evidence="2" key="1">
    <citation type="submission" date="2010-05" db="EMBL/GenBank/DDBJ databases">
        <title>The Genome Sequence of Magnaporthe poae strain ATCC 64411.</title>
        <authorList>
            <consortium name="The Broad Institute Genome Sequencing Platform"/>
            <consortium name="Broad Institute Genome Sequencing Center for Infectious Disease"/>
            <person name="Ma L.-J."/>
            <person name="Dead R."/>
            <person name="Young S."/>
            <person name="Zeng Q."/>
            <person name="Koehrsen M."/>
            <person name="Alvarado L."/>
            <person name="Berlin A."/>
            <person name="Chapman S.B."/>
            <person name="Chen Z."/>
            <person name="Freedman E."/>
            <person name="Gellesch M."/>
            <person name="Goldberg J."/>
            <person name="Griggs A."/>
            <person name="Gujja S."/>
            <person name="Heilman E.R."/>
            <person name="Heiman D."/>
            <person name="Hepburn T."/>
            <person name="Howarth C."/>
            <person name="Jen D."/>
            <person name="Larson L."/>
            <person name="Mehta T."/>
            <person name="Neiman D."/>
            <person name="Pearson M."/>
            <person name="Roberts A."/>
            <person name="Saif S."/>
            <person name="Shea T."/>
            <person name="Shenoy N."/>
            <person name="Sisk P."/>
            <person name="Stolte C."/>
            <person name="Sykes S."/>
            <person name="Walk T."/>
            <person name="White J."/>
            <person name="Yandava C."/>
            <person name="Haas B."/>
            <person name="Nusbaum C."/>
            <person name="Birren B."/>
        </authorList>
    </citation>
    <scope>NUCLEOTIDE SEQUENCE</scope>
    <source>
        <strain evidence="2">ATCC 64411</strain>
    </source>
</reference>
<dbReference type="VEuPathDB" id="FungiDB:MAPG_07004"/>
<accession>A0A0C4E3K2</accession>
<evidence type="ECO:0000256" key="1">
    <source>
        <dbReference type="SAM" id="MobiDB-lite"/>
    </source>
</evidence>
<proteinExistence type="predicted"/>
<feature type="region of interest" description="Disordered" evidence="1">
    <location>
        <begin position="1"/>
        <end position="20"/>
    </location>
</feature>
<reference evidence="3" key="4">
    <citation type="journal article" date="2015" name="G3 (Bethesda)">
        <title>Genome sequences of three phytopathogenic species of the Magnaporthaceae family of fungi.</title>
        <authorList>
            <person name="Okagaki L.H."/>
            <person name="Nunes C.C."/>
            <person name="Sailsbery J."/>
            <person name="Clay B."/>
            <person name="Brown D."/>
            <person name="John T."/>
            <person name="Oh Y."/>
            <person name="Young N."/>
            <person name="Fitzgerald M."/>
            <person name="Haas B.J."/>
            <person name="Zeng Q."/>
            <person name="Young S."/>
            <person name="Adiconis X."/>
            <person name="Fan L."/>
            <person name="Levin J.Z."/>
            <person name="Mitchell T.K."/>
            <person name="Okubara P.A."/>
            <person name="Farman M.L."/>
            <person name="Kohn L.M."/>
            <person name="Birren B."/>
            <person name="Ma L.-J."/>
            <person name="Dean R.A."/>
        </authorList>
    </citation>
    <scope>NUCLEOTIDE SEQUENCE</scope>
    <source>
        <strain evidence="3">ATCC 64411 / 73-15</strain>
    </source>
</reference>
<feature type="region of interest" description="Disordered" evidence="1">
    <location>
        <begin position="90"/>
        <end position="117"/>
    </location>
</feature>
<gene>
    <name evidence="2" type="ORF">MAPG_07004</name>
</gene>
<keyword evidence="4" id="KW-1185">Reference proteome</keyword>
<dbReference type="Proteomes" id="UP000011715">
    <property type="component" value="Unassembled WGS sequence"/>
</dbReference>
<evidence type="ECO:0000313" key="4">
    <source>
        <dbReference type="Proteomes" id="UP000011715"/>
    </source>
</evidence>
<dbReference type="EMBL" id="GL876971">
    <property type="protein sequence ID" value="KLU88017.1"/>
    <property type="molecule type" value="Genomic_DNA"/>
</dbReference>
<reference evidence="2" key="3">
    <citation type="submission" date="2011-03" db="EMBL/GenBank/DDBJ databases">
        <title>Annotation of Magnaporthe poae ATCC 64411.</title>
        <authorList>
            <person name="Ma L.-J."/>
            <person name="Dead R."/>
            <person name="Young S.K."/>
            <person name="Zeng Q."/>
            <person name="Gargeya S."/>
            <person name="Fitzgerald M."/>
            <person name="Haas B."/>
            <person name="Abouelleil A."/>
            <person name="Alvarado L."/>
            <person name="Arachchi H.M."/>
            <person name="Berlin A."/>
            <person name="Brown A."/>
            <person name="Chapman S.B."/>
            <person name="Chen Z."/>
            <person name="Dunbar C."/>
            <person name="Freedman E."/>
            <person name="Gearin G."/>
            <person name="Gellesch M."/>
            <person name="Goldberg J."/>
            <person name="Griggs A."/>
            <person name="Gujja S."/>
            <person name="Heiman D."/>
            <person name="Howarth C."/>
            <person name="Larson L."/>
            <person name="Lui A."/>
            <person name="MacDonald P.J.P."/>
            <person name="Mehta T."/>
            <person name="Montmayeur A."/>
            <person name="Murphy C."/>
            <person name="Neiman D."/>
            <person name="Pearson M."/>
            <person name="Priest M."/>
            <person name="Roberts A."/>
            <person name="Saif S."/>
            <person name="Shea T."/>
            <person name="Shenoy N."/>
            <person name="Sisk P."/>
            <person name="Stolte C."/>
            <person name="Sykes S."/>
            <person name="Yandava C."/>
            <person name="Wortman J."/>
            <person name="Nusbaum C."/>
            <person name="Birren B."/>
        </authorList>
    </citation>
    <scope>NUCLEOTIDE SEQUENCE</scope>
    <source>
        <strain evidence="2">ATCC 64411</strain>
    </source>
</reference>
<feature type="compositionally biased region" description="Basic and acidic residues" evidence="1">
    <location>
        <begin position="1"/>
        <end position="12"/>
    </location>
</feature>
<reference evidence="4" key="2">
    <citation type="submission" date="2010-05" db="EMBL/GenBank/DDBJ databases">
        <title>The genome sequence of Magnaporthe poae strain ATCC 64411.</title>
        <authorList>
            <person name="Ma L.-J."/>
            <person name="Dead R."/>
            <person name="Young S."/>
            <person name="Zeng Q."/>
            <person name="Koehrsen M."/>
            <person name="Alvarado L."/>
            <person name="Berlin A."/>
            <person name="Chapman S.B."/>
            <person name="Chen Z."/>
            <person name="Freedman E."/>
            <person name="Gellesch M."/>
            <person name="Goldberg J."/>
            <person name="Griggs A."/>
            <person name="Gujja S."/>
            <person name="Heilman E.R."/>
            <person name="Heiman D."/>
            <person name="Hepburn T."/>
            <person name="Howarth C."/>
            <person name="Jen D."/>
            <person name="Larson L."/>
            <person name="Mehta T."/>
            <person name="Neiman D."/>
            <person name="Pearson M."/>
            <person name="Roberts A."/>
            <person name="Saif S."/>
            <person name="Shea T."/>
            <person name="Shenoy N."/>
            <person name="Sisk P."/>
            <person name="Stolte C."/>
            <person name="Sykes S."/>
            <person name="Walk T."/>
            <person name="White J."/>
            <person name="Yandava C."/>
            <person name="Haas B."/>
            <person name="Nusbaum C."/>
            <person name="Birren B."/>
        </authorList>
    </citation>
    <scope>NUCLEOTIDE SEQUENCE [LARGE SCALE GENOMIC DNA]</scope>
    <source>
        <strain evidence="4">ATCC 64411 / 73-15</strain>
    </source>
</reference>
<organism evidence="3 4">
    <name type="scientific">Magnaporthiopsis poae (strain ATCC 64411 / 73-15)</name>
    <name type="common">Kentucky bluegrass fungus</name>
    <name type="synonym">Magnaporthe poae</name>
    <dbReference type="NCBI Taxonomy" id="644358"/>
    <lineage>
        <taxon>Eukaryota</taxon>
        <taxon>Fungi</taxon>
        <taxon>Dikarya</taxon>
        <taxon>Ascomycota</taxon>
        <taxon>Pezizomycotina</taxon>
        <taxon>Sordariomycetes</taxon>
        <taxon>Sordariomycetidae</taxon>
        <taxon>Magnaporthales</taxon>
        <taxon>Magnaporthaceae</taxon>
        <taxon>Magnaporthiopsis</taxon>
    </lineage>
</organism>